<keyword evidence="4 8" id="KW-0378">Hydrolase</keyword>
<dbReference type="CTD" id="9809674"/>
<dbReference type="InterPro" id="IPR001763">
    <property type="entry name" value="Rhodanese-like_dom"/>
</dbReference>
<dbReference type="EC" id="3.1.3.48" evidence="8"/>
<evidence type="ECO:0000256" key="4">
    <source>
        <dbReference type="ARBA" id="ARBA00022801"/>
    </source>
</evidence>
<dbReference type="SMART" id="SM00450">
    <property type="entry name" value="RHOD"/>
    <property type="match status" value="1"/>
</dbReference>
<feature type="domain" description="Rhodanese" evidence="9">
    <location>
        <begin position="157"/>
        <end position="260"/>
    </location>
</feature>
<protein>
    <recommendedName>
        <fullName evidence="8">M-phase inducer phosphatase</fullName>
        <ecNumber evidence="8">3.1.3.48</ecNumber>
    </recommendedName>
</protein>
<sequence length="334" mass="38667">MCADGSCDACVVFNEGGIQENCLQETPNSKHPRRLTLTRQNGQVNLLNFESSPPKTLEPPVQPCRTESIESGYDSCPEETSLIDPSLSTEASITMIRQKMLLLTRKSFSTSEIETRKAHLHVEYHLDTIKKDCSSVYRKISAETLIKAMEGIDQKEFFKKYVLVDCRYEYEFVGGHVKGAVNLFHTELARNFFFDDEGNKKLDVVPIFYCEYSQKRGPQMADTLRSMDRLLHPEMYPSCMYEEIYVLEGGYRNFYDHSVKVDNMKFCDPQGYIEMADLKFEKELQKYRYHKKMTKVISKSKKSVFKSSSSTSRVQYLHSVSNNFNTMFTLDQQQ</sequence>
<proteinExistence type="inferred from homology"/>
<keyword evidence="3 8" id="KW-0498">Mitosis</keyword>
<dbReference type="Pfam" id="PF00581">
    <property type="entry name" value="Rhodanese"/>
    <property type="match status" value="1"/>
</dbReference>
<reference evidence="10 11" key="1">
    <citation type="submission" date="2019-12" db="EMBL/GenBank/DDBJ databases">
        <title>Chromosome-level assembly of the Caenorhabditis remanei genome.</title>
        <authorList>
            <person name="Teterina A.A."/>
            <person name="Willis J.H."/>
            <person name="Phillips P.C."/>
        </authorList>
    </citation>
    <scope>NUCLEOTIDE SEQUENCE [LARGE SCALE GENOMIC DNA]</scope>
    <source>
        <strain evidence="10 11">PX506</strain>
        <tissue evidence="10">Whole organism</tissue>
    </source>
</reference>
<evidence type="ECO:0000256" key="6">
    <source>
        <dbReference type="ARBA" id="ARBA00023306"/>
    </source>
</evidence>
<dbReference type="PRINTS" id="PR00716">
    <property type="entry name" value="MPIPHPHTASE"/>
</dbReference>
<dbReference type="GO" id="GO:0005737">
    <property type="term" value="C:cytoplasm"/>
    <property type="evidence" value="ECO:0007669"/>
    <property type="project" value="TreeGrafter"/>
</dbReference>
<accession>A0A6A5FT60</accession>
<dbReference type="InterPro" id="IPR000751">
    <property type="entry name" value="MPI_Phosphatase"/>
</dbReference>
<dbReference type="Proteomes" id="UP000483820">
    <property type="component" value="Chromosome X"/>
</dbReference>
<dbReference type="GO" id="GO:0110032">
    <property type="term" value="P:positive regulation of G2/MI transition of meiotic cell cycle"/>
    <property type="evidence" value="ECO:0007669"/>
    <property type="project" value="TreeGrafter"/>
</dbReference>
<evidence type="ECO:0000313" key="11">
    <source>
        <dbReference type="Proteomes" id="UP000483820"/>
    </source>
</evidence>
<dbReference type="InterPro" id="IPR036873">
    <property type="entry name" value="Rhodanese-like_dom_sf"/>
</dbReference>
<evidence type="ECO:0000256" key="3">
    <source>
        <dbReference type="ARBA" id="ARBA00022776"/>
    </source>
</evidence>
<evidence type="ECO:0000256" key="7">
    <source>
        <dbReference type="ARBA" id="ARBA00051722"/>
    </source>
</evidence>
<dbReference type="GO" id="GO:0010971">
    <property type="term" value="P:positive regulation of G2/M transition of mitotic cell cycle"/>
    <property type="evidence" value="ECO:0007669"/>
    <property type="project" value="TreeGrafter"/>
</dbReference>
<dbReference type="Gene3D" id="3.40.250.10">
    <property type="entry name" value="Rhodanese-like domain"/>
    <property type="match status" value="1"/>
</dbReference>
<evidence type="ECO:0000259" key="9">
    <source>
        <dbReference type="PROSITE" id="PS50206"/>
    </source>
</evidence>
<dbReference type="GO" id="GO:0004725">
    <property type="term" value="F:protein tyrosine phosphatase activity"/>
    <property type="evidence" value="ECO:0007669"/>
    <property type="project" value="UniProtKB-UniRule"/>
</dbReference>
<keyword evidence="2 8" id="KW-0132">Cell division</keyword>
<organism evidence="10 11">
    <name type="scientific">Caenorhabditis remanei</name>
    <name type="common">Caenorhabditis vulgaris</name>
    <dbReference type="NCBI Taxonomy" id="31234"/>
    <lineage>
        <taxon>Eukaryota</taxon>
        <taxon>Metazoa</taxon>
        <taxon>Ecdysozoa</taxon>
        <taxon>Nematoda</taxon>
        <taxon>Chromadorea</taxon>
        <taxon>Rhabditida</taxon>
        <taxon>Rhabditina</taxon>
        <taxon>Rhabditomorpha</taxon>
        <taxon>Rhabditoidea</taxon>
        <taxon>Rhabditidae</taxon>
        <taxon>Peloderinae</taxon>
        <taxon>Caenorhabditis</taxon>
    </lineage>
</organism>
<dbReference type="RefSeq" id="XP_003107052.2">
    <property type="nucleotide sequence ID" value="XM_003107004.2"/>
</dbReference>
<dbReference type="GeneID" id="9809674"/>
<dbReference type="GO" id="GO:0051301">
    <property type="term" value="P:cell division"/>
    <property type="evidence" value="ECO:0007669"/>
    <property type="project" value="UniProtKB-UniRule"/>
</dbReference>
<evidence type="ECO:0000256" key="5">
    <source>
        <dbReference type="ARBA" id="ARBA00022912"/>
    </source>
</evidence>
<dbReference type="CDD" id="cd01530">
    <property type="entry name" value="Cdc25"/>
    <property type="match status" value="1"/>
</dbReference>
<dbReference type="SUPFAM" id="SSF52821">
    <property type="entry name" value="Rhodanese/Cell cycle control phosphatase"/>
    <property type="match status" value="1"/>
</dbReference>
<keyword evidence="5 8" id="KW-0904">Protein phosphatase</keyword>
<dbReference type="PANTHER" id="PTHR10828:SF76">
    <property type="entry name" value="M-PHASE INDUCER PHOSPHATASE"/>
    <property type="match status" value="1"/>
</dbReference>
<name>A0A6A5FT60_CAERE</name>
<comment type="similarity">
    <text evidence="1 8">Belongs to the MPI phosphatase family.</text>
</comment>
<dbReference type="PROSITE" id="PS50206">
    <property type="entry name" value="RHODANESE_3"/>
    <property type="match status" value="1"/>
</dbReference>
<dbReference type="GO" id="GO:0000086">
    <property type="term" value="P:G2/M transition of mitotic cell cycle"/>
    <property type="evidence" value="ECO:0007669"/>
    <property type="project" value="TreeGrafter"/>
</dbReference>
<comment type="catalytic activity">
    <reaction evidence="7 8">
        <text>O-phospho-L-tyrosyl-[protein] + H2O = L-tyrosyl-[protein] + phosphate</text>
        <dbReference type="Rhea" id="RHEA:10684"/>
        <dbReference type="Rhea" id="RHEA-COMP:10136"/>
        <dbReference type="Rhea" id="RHEA-COMP:20101"/>
        <dbReference type="ChEBI" id="CHEBI:15377"/>
        <dbReference type="ChEBI" id="CHEBI:43474"/>
        <dbReference type="ChEBI" id="CHEBI:46858"/>
        <dbReference type="ChEBI" id="CHEBI:61978"/>
        <dbReference type="EC" id="3.1.3.48"/>
    </reaction>
</comment>
<dbReference type="EMBL" id="WUAV01000006">
    <property type="protein sequence ID" value="KAF1745676.1"/>
    <property type="molecule type" value="Genomic_DNA"/>
</dbReference>
<dbReference type="GO" id="GO:0005634">
    <property type="term" value="C:nucleus"/>
    <property type="evidence" value="ECO:0007669"/>
    <property type="project" value="TreeGrafter"/>
</dbReference>
<dbReference type="KEGG" id="crq:GCK72_022123"/>
<evidence type="ECO:0000313" key="10">
    <source>
        <dbReference type="EMBL" id="KAF1745676.1"/>
    </source>
</evidence>
<gene>
    <name evidence="10" type="ORF">GCK72_022123</name>
</gene>
<dbReference type="AlphaFoldDB" id="A0A6A5FT60"/>
<evidence type="ECO:0000256" key="2">
    <source>
        <dbReference type="ARBA" id="ARBA00022618"/>
    </source>
</evidence>
<keyword evidence="6 8" id="KW-0131">Cell cycle</keyword>
<evidence type="ECO:0000256" key="8">
    <source>
        <dbReference type="RuleBase" id="RU368028"/>
    </source>
</evidence>
<dbReference type="FunFam" id="3.40.250.10:FF:000021">
    <property type="entry name" value="M-phase inducer phosphatase cdc-25.2"/>
    <property type="match status" value="1"/>
</dbReference>
<comment type="caution">
    <text evidence="10">The sequence shown here is derived from an EMBL/GenBank/DDBJ whole genome shotgun (WGS) entry which is preliminary data.</text>
</comment>
<dbReference type="PANTHER" id="PTHR10828">
    <property type="entry name" value="M-PHASE INDUCER PHOSPHATASE DUAL SPECIFICITY PHOSPHATASE CDC25"/>
    <property type="match status" value="1"/>
</dbReference>
<comment type="function">
    <text evidence="8">Tyrosine protein phosphatase which functions as a dosage-dependent inducer of mitotic progression.</text>
</comment>
<evidence type="ECO:0000256" key="1">
    <source>
        <dbReference type="ARBA" id="ARBA00011065"/>
    </source>
</evidence>